<organism evidence="2 3">
    <name type="scientific">Nitrospira defluvii</name>
    <dbReference type="NCBI Taxonomy" id="330214"/>
    <lineage>
        <taxon>Bacteria</taxon>
        <taxon>Pseudomonadati</taxon>
        <taxon>Nitrospirota</taxon>
        <taxon>Nitrospiria</taxon>
        <taxon>Nitrospirales</taxon>
        <taxon>Nitrospiraceae</taxon>
        <taxon>Nitrospira</taxon>
    </lineage>
</organism>
<feature type="transmembrane region" description="Helical" evidence="1">
    <location>
        <begin position="70"/>
        <end position="90"/>
    </location>
</feature>
<name>D8PA28_9BACT</name>
<dbReference type="InterPro" id="IPR010295">
    <property type="entry name" value="DUF898"/>
</dbReference>
<keyword evidence="1" id="KW-0812">Transmembrane</keyword>
<keyword evidence="3" id="KW-1185">Reference proteome</keyword>
<feature type="transmembrane region" description="Helical" evidence="1">
    <location>
        <begin position="144"/>
        <end position="163"/>
    </location>
</feature>
<dbReference type="AlphaFoldDB" id="D8PA28"/>
<protein>
    <recommendedName>
        <fullName evidence="4">DUF898 domain-containing protein</fullName>
    </recommendedName>
</protein>
<evidence type="ECO:0000313" key="3">
    <source>
        <dbReference type="Proteomes" id="UP000001660"/>
    </source>
</evidence>
<proteinExistence type="predicted"/>
<dbReference type="EMBL" id="FP929003">
    <property type="protein sequence ID" value="CBK40087.1"/>
    <property type="molecule type" value="Genomic_DNA"/>
</dbReference>
<feature type="transmembrane region" description="Helical" evidence="1">
    <location>
        <begin position="191"/>
        <end position="215"/>
    </location>
</feature>
<sequence length="336" mass="37967">MRRGSFHGTGGTLLGMQIVNVCLTILTLGAYHFWAKAKIRRYLFSQTAFAGDRFVYHGTGKELYQGFLKAMLVFGIPYFSLGAAHSFLALPQAVDVLLQAMAALVLFLYVPVAIVNARRYRCTRTSWRGIRFSFRGRTADFLKLYFKGWLFTLLTLGTYYPYFQTERQAFLHSHTYFGNQRFQFTGHGSGLMVPFAVTLFTTYAVLCLCGLALALQLTNAGLTLLLIPFVLGPVWVWLLGQKQKYYWDHTTFGKARFSSSITWQKLFGLYLGNLALLLLTLGWAWPWVTVRNARFFTGTLSLQGVTDLDRVLQDTTETSVTGEGLSNLLDTGFDMD</sequence>
<feature type="transmembrane region" description="Helical" evidence="1">
    <location>
        <begin position="96"/>
        <end position="117"/>
    </location>
</feature>
<dbReference type="HOGENOM" id="CLU_049287_1_0_0"/>
<dbReference type="Proteomes" id="UP000001660">
    <property type="component" value="Chromosome"/>
</dbReference>
<gene>
    <name evidence="2" type="ORF">NIDE0307</name>
</gene>
<evidence type="ECO:0000256" key="1">
    <source>
        <dbReference type="SAM" id="Phobius"/>
    </source>
</evidence>
<feature type="transmembrane region" description="Helical" evidence="1">
    <location>
        <begin position="267"/>
        <end position="288"/>
    </location>
</feature>
<dbReference type="Pfam" id="PF05987">
    <property type="entry name" value="DUF898"/>
    <property type="match status" value="1"/>
</dbReference>
<dbReference type="eggNOG" id="COG4269">
    <property type="taxonomic scope" value="Bacteria"/>
</dbReference>
<keyword evidence="1" id="KW-1133">Transmembrane helix</keyword>
<feature type="transmembrane region" description="Helical" evidence="1">
    <location>
        <begin position="222"/>
        <end position="240"/>
    </location>
</feature>
<evidence type="ECO:0000313" key="2">
    <source>
        <dbReference type="EMBL" id="CBK40087.1"/>
    </source>
</evidence>
<dbReference type="KEGG" id="nde:NIDE0307"/>
<dbReference type="STRING" id="330214.NIDE0307"/>
<keyword evidence="1" id="KW-0472">Membrane</keyword>
<accession>D8PA28</accession>
<evidence type="ECO:0008006" key="4">
    <source>
        <dbReference type="Google" id="ProtNLM"/>
    </source>
</evidence>
<reference evidence="2 3" key="1">
    <citation type="journal article" date="2010" name="Proc. Natl. Acad. Sci. U.S.A.">
        <title>A Nitrospira metagenome illuminates the physiology and evolution of globally important nitrite-oxidizing bacteria.</title>
        <authorList>
            <person name="Lucker S."/>
            <person name="Wagner M."/>
            <person name="Maixner F."/>
            <person name="Pelletier E."/>
            <person name="Koch H."/>
            <person name="Vacherie B."/>
            <person name="Rattei T."/>
            <person name="Sinninghe Damste J."/>
            <person name="Spieck E."/>
            <person name="Le Paslier D."/>
            <person name="Daims H."/>
        </authorList>
    </citation>
    <scope>NUCLEOTIDE SEQUENCE [LARGE SCALE GENOMIC DNA]</scope>
</reference>
<feature type="transmembrane region" description="Helical" evidence="1">
    <location>
        <begin position="12"/>
        <end position="34"/>
    </location>
</feature>